<protein>
    <submittedName>
        <fullName evidence="1">Uncharacterized protein</fullName>
    </submittedName>
</protein>
<accession>A0A2G9S6N1</accession>
<proteinExistence type="predicted"/>
<name>A0A2G9S6N1_AQUCT</name>
<dbReference type="Proteomes" id="UP000228934">
    <property type="component" value="Unassembled WGS sequence"/>
</dbReference>
<sequence>MKKRLVNDLVLIIFYFPCTILSKDKIRMHSVTLPHKVTAVKYRHFNLSEFVKDLPKPYVF</sequence>
<dbReference type="EMBL" id="KV925315">
    <property type="protein sequence ID" value="PIO35777.1"/>
    <property type="molecule type" value="Genomic_DNA"/>
</dbReference>
<keyword evidence="2" id="KW-1185">Reference proteome</keyword>
<organism evidence="1 2">
    <name type="scientific">Aquarana catesbeiana</name>
    <name type="common">American bullfrog</name>
    <name type="synonym">Rana catesbeiana</name>
    <dbReference type="NCBI Taxonomy" id="8400"/>
    <lineage>
        <taxon>Eukaryota</taxon>
        <taxon>Metazoa</taxon>
        <taxon>Chordata</taxon>
        <taxon>Craniata</taxon>
        <taxon>Vertebrata</taxon>
        <taxon>Euteleostomi</taxon>
        <taxon>Amphibia</taxon>
        <taxon>Batrachia</taxon>
        <taxon>Anura</taxon>
        <taxon>Neobatrachia</taxon>
        <taxon>Ranoidea</taxon>
        <taxon>Ranidae</taxon>
        <taxon>Aquarana</taxon>
    </lineage>
</organism>
<dbReference type="AlphaFoldDB" id="A0A2G9S6N1"/>
<dbReference type="OrthoDB" id="10254686at2759"/>
<gene>
    <name evidence="1" type="ORF">AB205_0160970</name>
</gene>
<reference evidence="2" key="1">
    <citation type="journal article" date="2017" name="Nat. Commun.">
        <title>The North American bullfrog draft genome provides insight into hormonal regulation of long noncoding RNA.</title>
        <authorList>
            <person name="Hammond S.A."/>
            <person name="Warren R.L."/>
            <person name="Vandervalk B.P."/>
            <person name="Kucuk E."/>
            <person name="Khan H."/>
            <person name="Gibb E.A."/>
            <person name="Pandoh P."/>
            <person name="Kirk H."/>
            <person name="Zhao Y."/>
            <person name="Jones M."/>
            <person name="Mungall A.J."/>
            <person name="Coope R."/>
            <person name="Pleasance S."/>
            <person name="Moore R.A."/>
            <person name="Holt R.A."/>
            <person name="Round J.M."/>
            <person name="Ohora S."/>
            <person name="Walle B.V."/>
            <person name="Veldhoen N."/>
            <person name="Helbing C.C."/>
            <person name="Birol I."/>
        </authorList>
    </citation>
    <scope>NUCLEOTIDE SEQUENCE [LARGE SCALE GENOMIC DNA]</scope>
</reference>
<evidence type="ECO:0000313" key="2">
    <source>
        <dbReference type="Proteomes" id="UP000228934"/>
    </source>
</evidence>
<evidence type="ECO:0000313" key="1">
    <source>
        <dbReference type="EMBL" id="PIO35777.1"/>
    </source>
</evidence>